<comment type="caution">
    <text evidence="1">The sequence shown here is derived from an EMBL/GenBank/DDBJ whole genome shotgun (WGS) entry which is preliminary data.</text>
</comment>
<proteinExistence type="predicted"/>
<dbReference type="Proteomes" id="UP000266723">
    <property type="component" value="Unassembled WGS sequence"/>
</dbReference>
<evidence type="ECO:0000313" key="1">
    <source>
        <dbReference type="EMBL" id="KAF3592194.1"/>
    </source>
</evidence>
<protein>
    <submittedName>
        <fullName evidence="1">Uncharacterized protein</fullName>
    </submittedName>
</protein>
<evidence type="ECO:0000313" key="2">
    <source>
        <dbReference type="Proteomes" id="UP000266723"/>
    </source>
</evidence>
<reference evidence="1 2" key="1">
    <citation type="journal article" date="2020" name="BMC Genomics">
        <title>Intraspecific diversification of the crop wild relative Brassica cretica Lam. using demographic model selection.</title>
        <authorList>
            <person name="Kioukis A."/>
            <person name="Michalopoulou V.A."/>
            <person name="Briers L."/>
            <person name="Pirintsos S."/>
            <person name="Studholme D.J."/>
            <person name="Pavlidis P."/>
            <person name="Sarris P.F."/>
        </authorList>
    </citation>
    <scope>NUCLEOTIDE SEQUENCE [LARGE SCALE GENOMIC DNA]</scope>
    <source>
        <strain evidence="2">cv. PFS-1207/04</strain>
    </source>
</reference>
<dbReference type="EMBL" id="QGKV02000299">
    <property type="protein sequence ID" value="KAF3592194.1"/>
    <property type="molecule type" value="Genomic_DNA"/>
</dbReference>
<gene>
    <name evidence="1" type="ORF">DY000_02021685</name>
</gene>
<keyword evidence="2" id="KW-1185">Reference proteome</keyword>
<accession>A0ABQ7E7E2</accession>
<name>A0ABQ7E7E2_BRACR</name>
<sequence>MLGRYVATELWLELGRYVAAERDGGSVATPSGGQQKVNSLQKAGGNLRFLNAGVSCIPTFAANSQAGETLSPGSGIDWFRADSGSCCLDYRRIRGAVLGKEMTQLQKKRQMPPTYSCS</sequence>
<organism evidence="1 2">
    <name type="scientific">Brassica cretica</name>
    <name type="common">Mustard</name>
    <dbReference type="NCBI Taxonomy" id="69181"/>
    <lineage>
        <taxon>Eukaryota</taxon>
        <taxon>Viridiplantae</taxon>
        <taxon>Streptophyta</taxon>
        <taxon>Embryophyta</taxon>
        <taxon>Tracheophyta</taxon>
        <taxon>Spermatophyta</taxon>
        <taxon>Magnoliopsida</taxon>
        <taxon>eudicotyledons</taxon>
        <taxon>Gunneridae</taxon>
        <taxon>Pentapetalae</taxon>
        <taxon>rosids</taxon>
        <taxon>malvids</taxon>
        <taxon>Brassicales</taxon>
        <taxon>Brassicaceae</taxon>
        <taxon>Brassiceae</taxon>
        <taxon>Brassica</taxon>
    </lineage>
</organism>